<evidence type="ECO:0000256" key="5">
    <source>
        <dbReference type="ARBA" id="ARBA00022438"/>
    </source>
</evidence>
<evidence type="ECO:0000256" key="7">
    <source>
        <dbReference type="ARBA" id="ARBA00022723"/>
    </source>
</evidence>
<evidence type="ECO:0000256" key="1">
    <source>
        <dbReference type="ARBA" id="ARBA00001941"/>
    </source>
</evidence>
<evidence type="ECO:0000313" key="11">
    <source>
        <dbReference type="Proteomes" id="UP000192727"/>
    </source>
</evidence>
<dbReference type="InterPro" id="IPR000787">
    <property type="entry name" value="Peptidase_M29"/>
</dbReference>
<organism evidence="10 11">
    <name type="scientific">Paenibacillus larvae subsp. pulvifaciens</name>
    <dbReference type="NCBI Taxonomy" id="1477"/>
    <lineage>
        <taxon>Bacteria</taxon>
        <taxon>Bacillati</taxon>
        <taxon>Bacillota</taxon>
        <taxon>Bacilli</taxon>
        <taxon>Bacillales</taxon>
        <taxon>Paenibacillaceae</taxon>
        <taxon>Paenibacillus</taxon>
    </lineage>
</organism>
<accession>A0A1V0UN99</accession>
<keyword evidence="7" id="KW-0479">Metal-binding</keyword>
<reference evidence="10 11" key="1">
    <citation type="submission" date="2017-03" db="EMBL/GenBank/DDBJ databases">
        <title>Paenibacillus larvae genome sequencing.</title>
        <authorList>
            <person name="Dingman D.W."/>
        </authorList>
    </citation>
    <scope>NUCLEOTIDE SEQUENCE [LARGE SCALE GENOMIC DNA]</scope>
    <source>
        <strain evidence="10 11">SAG 10367</strain>
    </source>
</reference>
<dbReference type="AlphaFoldDB" id="A0A1V0UN99"/>
<keyword evidence="6" id="KW-0645">Protease</keyword>
<dbReference type="EMBL" id="CP020557">
    <property type="protein sequence ID" value="ARF66743.1"/>
    <property type="molecule type" value="Genomic_DNA"/>
</dbReference>
<comment type="cofactor">
    <cofactor evidence="3">
        <name>Zn(2+)</name>
        <dbReference type="ChEBI" id="CHEBI:29105"/>
    </cofactor>
</comment>
<dbReference type="InterPro" id="IPR052170">
    <property type="entry name" value="M29_Exopeptidase"/>
</dbReference>
<dbReference type="Gene3D" id="3.40.1830.10">
    <property type="entry name" value="Thermophilic metalloprotease (M29)"/>
    <property type="match status" value="1"/>
</dbReference>
<evidence type="ECO:0000256" key="3">
    <source>
        <dbReference type="ARBA" id="ARBA00001947"/>
    </source>
</evidence>
<gene>
    <name evidence="10" type="ORF">B7C51_01330</name>
</gene>
<dbReference type="PANTHER" id="PTHR34448:SF1">
    <property type="entry name" value="BLL6088 PROTEIN"/>
    <property type="match status" value="1"/>
</dbReference>
<protein>
    <submittedName>
        <fullName evidence="10">Aminopeptidase</fullName>
    </submittedName>
</protein>
<dbReference type="GO" id="GO:0046872">
    <property type="term" value="F:metal ion binding"/>
    <property type="evidence" value="ECO:0007669"/>
    <property type="project" value="UniProtKB-KW"/>
</dbReference>
<dbReference type="Proteomes" id="UP000192727">
    <property type="component" value="Chromosome"/>
</dbReference>
<dbReference type="SUPFAM" id="SSF144052">
    <property type="entry name" value="Thermophilic metalloprotease-like"/>
    <property type="match status" value="1"/>
</dbReference>
<evidence type="ECO:0000256" key="2">
    <source>
        <dbReference type="ARBA" id="ARBA00001946"/>
    </source>
</evidence>
<comment type="cofactor">
    <cofactor evidence="2">
        <name>Mg(2+)</name>
        <dbReference type="ChEBI" id="CHEBI:18420"/>
    </cofactor>
</comment>
<dbReference type="GO" id="GO:0006508">
    <property type="term" value="P:proteolysis"/>
    <property type="evidence" value="ECO:0007669"/>
    <property type="project" value="UniProtKB-KW"/>
</dbReference>
<comment type="cofactor">
    <cofactor evidence="1">
        <name>Co(2+)</name>
        <dbReference type="ChEBI" id="CHEBI:48828"/>
    </cofactor>
</comment>
<comment type="similarity">
    <text evidence="4">Belongs to the peptidase M29 family.</text>
</comment>
<evidence type="ECO:0000256" key="8">
    <source>
        <dbReference type="ARBA" id="ARBA00022801"/>
    </source>
</evidence>
<name>A0A1V0UN99_9BACL</name>
<dbReference type="Pfam" id="PF02073">
    <property type="entry name" value="Peptidase_M29"/>
    <property type="match status" value="1"/>
</dbReference>
<evidence type="ECO:0000256" key="6">
    <source>
        <dbReference type="ARBA" id="ARBA00022670"/>
    </source>
</evidence>
<evidence type="ECO:0000256" key="4">
    <source>
        <dbReference type="ARBA" id="ARBA00008236"/>
    </source>
</evidence>
<keyword evidence="8" id="KW-0378">Hydrolase</keyword>
<dbReference type="InterPro" id="IPR035097">
    <property type="entry name" value="M29_N-terminal"/>
</dbReference>
<dbReference type="GO" id="GO:0008237">
    <property type="term" value="F:metallopeptidase activity"/>
    <property type="evidence" value="ECO:0007669"/>
    <property type="project" value="UniProtKB-KW"/>
</dbReference>
<dbReference type="RefSeq" id="WP_023482546.1">
    <property type="nucleotide sequence ID" value="NZ_CP020557.1"/>
</dbReference>
<dbReference type="PANTHER" id="PTHR34448">
    <property type="entry name" value="AMINOPEPTIDASE"/>
    <property type="match status" value="1"/>
</dbReference>
<dbReference type="GO" id="GO:0004177">
    <property type="term" value="F:aminopeptidase activity"/>
    <property type="evidence" value="ECO:0007669"/>
    <property type="project" value="UniProtKB-KW"/>
</dbReference>
<evidence type="ECO:0000313" key="10">
    <source>
        <dbReference type="EMBL" id="ARF66743.1"/>
    </source>
</evidence>
<sequence length="371" mass="42160">MRDPRLEIFAKNIIRYSTELQPGENILIELIGLKDNELAKCFIEEVQAVGAFPFLEFRDAAVTRKLIMNGTEEQFKRMAEIELERMRKMDAYVGVRSGENVTETSDVPEEKMKMFMSLYQRPVTNERVNNTKWCIMRYPNGSMAQLANTSTDAFEDFYFNVCNLDYSKMEKAMDPLVELMERTNKVRIISPGTDLTFSIKGIPAIKCCGKRNIPDGEVYTAPVIDSVNGVISYNTPTVYSGSSFENVVLRFENGKIVEATSSNTPRLNEILDTDEGARFIGEFAIGVNPHIHHPMKDILFDEKIDGSLHFTPGQAYKIADNSNRSSVHWDMVLIQRPDYGGGEIYFDDVLIRKDGRFVIKELEGLNPENLV</sequence>
<proteinExistence type="inferred from homology"/>
<evidence type="ECO:0000256" key="9">
    <source>
        <dbReference type="ARBA" id="ARBA00023049"/>
    </source>
</evidence>
<keyword evidence="9" id="KW-0482">Metalloprotease</keyword>
<keyword evidence="5 10" id="KW-0031">Aminopeptidase</keyword>